<evidence type="ECO:0000259" key="2">
    <source>
        <dbReference type="Pfam" id="PF25781"/>
    </source>
</evidence>
<dbReference type="EMBL" id="JAAVVJ010000003">
    <property type="protein sequence ID" value="KAF7227251.1"/>
    <property type="molecule type" value="Genomic_DNA"/>
</dbReference>
<evidence type="ECO:0000313" key="4">
    <source>
        <dbReference type="Proteomes" id="UP000822369"/>
    </source>
</evidence>
<feature type="domain" description="TEX10-like TPR repeats" evidence="2">
    <location>
        <begin position="2"/>
        <end position="128"/>
    </location>
</feature>
<dbReference type="InterPro" id="IPR057949">
    <property type="entry name" value="TPR_TEX10"/>
</dbReference>
<dbReference type="OMA" id="WKLHANN"/>
<evidence type="ECO:0000313" key="3">
    <source>
        <dbReference type="EMBL" id="KAF7227251.1"/>
    </source>
</evidence>
<comment type="caution">
    <text evidence="3">The sequence shown here is derived from an EMBL/GenBank/DDBJ whole genome shotgun (WGS) entry which is preliminary data.</text>
</comment>
<dbReference type="AlphaFoldDB" id="A0A9D2YUH8"/>
<accession>A0A9D2YUH8</accession>
<protein>
    <submittedName>
        <fullName evidence="3">Testis-expressed sequence 10 protein-like protein</fullName>
    </submittedName>
</protein>
<gene>
    <name evidence="3" type="ORF">G4P62_005869</name>
</gene>
<name>A0A9D2YUH8_NOTFU</name>
<sequence length="144" mass="16167">MEQVLRFLSQCCLSLLALLVTPQLEAAAEAEHKREEIWGSCVTALSSVPRLLRMVLQSMHVGDLNEEELPQLGRILSMLLQHTPLHNQLLANAALLQELLQDLTRYSQSASREQWLTDLLYCYSVTVAHGSSAHRGSLGLRDIY</sequence>
<dbReference type="Proteomes" id="UP000822369">
    <property type="component" value="Chromosome 3"/>
</dbReference>
<feature type="signal peptide" evidence="1">
    <location>
        <begin position="1"/>
        <end position="26"/>
    </location>
</feature>
<proteinExistence type="predicted"/>
<keyword evidence="1" id="KW-0732">Signal</keyword>
<organism evidence="3 4">
    <name type="scientific">Nothobranchius furzeri</name>
    <name type="common">Turquoise killifish</name>
    <dbReference type="NCBI Taxonomy" id="105023"/>
    <lineage>
        <taxon>Eukaryota</taxon>
        <taxon>Metazoa</taxon>
        <taxon>Chordata</taxon>
        <taxon>Craniata</taxon>
        <taxon>Vertebrata</taxon>
        <taxon>Euteleostomi</taxon>
        <taxon>Actinopterygii</taxon>
        <taxon>Neopterygii</taxon>
        <taxon>Teleostei</taxon>
        <taxon>Neoteleostei</taxon>
        <taxon>Acanthomorphata</taxon>
        <taxon>Ovalentaria</taxon>
        <taxon>Atherinomorphae</taxon>
        <taxon>Cyprinodontiformes</taxon>
        <taxon>Nothobranchiidae</taxon>
        <taxon>Nothobranchius</taxon>
    </lineage>
</organism>
<dbReference type="Pfam" id="PF25781">
    <property type="entry name" value="TPR_TEX10"/>
    <property type="match status" value="1"/>
</dbReference>
<evidence type="ECO:0000256" key="1">
    <source>
        <dbReference type="SAM" id="SignalP"/>
    </source>
</evidence>
<feature type="chain" id="PRO_5039280785" evidence="1">
    <location>
        <begin position="27"/>
        <end position="144"/>
    </location>
</feature>
<dbReference type="KEGG" id="nfu:107379755"/>
<reference evidence="3" key="1">
    <citation type="submission" date="2020-03" db="EMBL/GenBank/DDBJ databases">
        <title>Intra-Species Differences in Population Size shape Life History and Genome Evolution.</title>
        <authorList>
            <person name="Willemsen D."/>
            <person name="Cui R."/>
            <person name="Valenzano D.R."/>
        </authorList>
    </citation>
    <scope>NUCLEOTIDE SEQUENCE</scope>
    <source>
        <strain evidence="3">GRZ</strain>
        <tissue evidence="3">Whole</tissue>
    </source>
</reference>